<keyword evidence="2" id="KW-1133">Transmembrane helix</keyword>
<dbReference type="AlphaFoldDB" id="A0A915EQ65"/>
<sequence length="247" mass="28744">MPTEYVNAAIKLFPSTVHSREEACLLVTLLAIAFAAFALIAVTVRLSIYRLMGQRLWKQLEEKRLIKNAEDEEKNVALSKICEQVISVYKYCANFISFFGQNIQGHGRFNAQSGQLCASQNKDLSVLERDLLFTAYQKWVEEQMARWRSLSFADNNIFLRAKRNDPLNFYKNGMDDREEIIVERKQVEYEIREICQAIIHMLNVFLLPLAKNDEIKQIYTKKINEFYIYLSEIGAPKDIYDAGFFIV</sequence>
<dbReference type="Proteomes" id="UP000887574">
    <property type="component" value="Unplaced"/>
</dbReference>
<dbReference type="WBParaSite" id="jg8635">
    <property type="protein sequence ID" value="jg8635"/>
    <property type="gene ID" value="jg8635"/>
</dbReference>
<feature type="domain" description="14-3-3" evidence="3">
    <location>
        <begin position="118"/>
        <end position="235"/>
    </location>
</feature>
<reference evidence="5" key="1">
    <citation type="submission" date="2022-11" db="UniProtKB">
        <authorList>
            <consortium name="WormBaseParasite"/>
        </authorList>
    </citation>
    <scope>IDENTIFICATION</scope>
</reference>
<accession>A0A915EQ65</accession>
<organism evidence="4 5">
    <name type="scientific">Ditylenchus dipsaci</name>
    <dbReference type="NCBI Taxonomy" id="166011"/>
    <lineage>
        <taxon>Eukaryota</taxon>
        <taxon>Metazoa</taxon>
        <taxon>Ecdysozoa</taxon>
        <taxon>Nematoda</taxon>
        <taxon>Chromadorea</taxon>
        <taxon>Rhabditida</taxon>
        <taxon>Tylenchina</taxon>
        <taxon>Tylenchomorpha</taxon>
        <taxon>Sphaerularioidea</taxon>
        <taxon>Anguinidae</taxon>
        <taxon>Anguininae</taxon>
        <taxon>Ditylenchus</taxon>
    </lineage>
</organism>
<keyword evidence="2" id="KW-0472">Membrane</keyword>
<evidence type="ECO:0000313" key="5">
    <source>
        <dbReference type="WBParaSite" id="jg8635"/>
    </source>
</evidence>
<name>A0A915EQ65_9BILA</name>
<dbReference type="InterPro" id="IPR000308">
    <property type="entry name" value="14-3-3"/>
</dbReference>
<dbReference type="InterPro" id="IPR023410">
    <property type="entry name" value="14-3-3_domain"/>
</dbReference>
<protein>
    <submittedName>
        <fullName evidence="5">14-3-3 domain-containing protein</fullName>
    </submittedName>
</protein>
<evidence type="ECO:0000313" key="4">
    <source>
        <dbReference type="Proteomes" id="UP000887574"/>
    </source>
</evidence>
<keyword evidence="4" id="KW-1185">Reference proteome</keyword>
<dbReference type="PANTHER" id="PTHR18860">
    <property type="entry name" value="14-3-3 PROTEIN"/>
    <property type="match status" value="1"/>
</dbReference>
<evidence type="ECO:0000256" key="1">
    <source>
        <dbReference type="ARBA" id="ARBA00006141"/>
    </source>
</evidence>
<comment type="similarity">
    <text evidence="1">Belongs to the 14-3-3 family.</text>
</comment>
<evidence type="ECO:0000256" key="2">
    <source>
        <dbReference type="SAM" id="Phobius"/>
    </source>
</evidence>
<dbReference type="Pfam" id="PF00244">
    <property type="entry name" value="14-3-3"/>
    <property type="match status" value="1"/>
</dbReference>
<dbReference type="SUPFAM" id="SSF48445">
    <property type="entry name" value="14-3-3 protein"/>
    <property type="match status" value="1"/>
</dbReference>
<dbReference type="Gene3D" id="1.20.190.20">
    <property type="entry name" value="14-3-3 domain"/>
    <property type="match status" value="1"/>
</dbReference>
<evidence type="ECO:0000259" key="3">
    <source>
        <dbReference type="Pfam" id="PF00244"/>
    </source>
</evidence>
<dbReference type="InterPro" id="IPR036815">
    <property type="entry name" value="14-3-3_dom_sf"/>
</dbReference>
<feature type="transmembrane region" description="Helical" evidence="2">
    <location>
        <begin position="25"/>
        <end position="48"/>
    </location>
</feature>
<keyword evidence="2" id="KW-0812">Transmembrane</keyword>
<proteinExistence type="inferred from homology"/>